<dbReference type="AlphaFoldDB" id="A0A2K8UC67"/>
<sequence>MSTFTGVASDLDEMVAYEFQALEYLRGSLFGQSASSCHGIELTLGNLNREGRQQIQFSSVMRDGDCDDALRSALSRLRPLAFSAGFKLHDMIVEWILRANGRNDWAFKKKLENYDSLILNSSLVEPDFLAQRPILSKAFWELYRYFVPYRGTVIHSGGVLVATDGTVEITKRSKPHQPPAPPLRLTDVEQSSYIRAMCLIANHHVGRVTINPHFEMLIESDLAGLVGYHSVRGLRVRHARVEGLVVKVPTEQIQNLAPLTVRIDFDLLRDMMVRAYPVAPSGELFFTVDVVVDRGATTSRWLLPIDAVPTGVVDLVEGERRFDDFLSHETVSAS</sequence>
<evidence type="ECO:0000313" key="1">
    <source>
        <dbReference type="EMBL" id="AUB83194.1"/>
    </source>
</evidence>
<proteinExistence type="predicted"/>
<dbReference type="EMBL" id="CP020370">
    <property type="protein sequence ID" value="AUB83194.1"/>
    <property type="molecule type" value="Genomic_DNA"/>
</dbReference>
<keyword evidence="2" id="KW-1185">Reference proteome</keyword>
<gene>
    <name evidence="1" type="ORF">THSYN_21105</name>
</gene>
<dbReference type="KEGG" id="tsy:THSYN_21105"/>
<dbReference type="Proteomes" id="UP000232638">
    <property type="component" value="Chromosome"/>
</dbReference>
<dbReference type="OrthoDB" id="2991670at2"/>
<evidence type="ECO:0000313" key="2">
    <source>
        <dbReference type="Proteomes" id="UP000232638"/>
    </source>
</evidence>
<reference evidence="1 2" key="1">
    <citation type="submission" date="2017-03" db="EMBL/GenBank/DDBJ databases">
        <title>Complete genome sequence of Candidatus 'Thiodictyon syntrophicum' sp. nov. strain Cad16T, a photolithoautotroph purple sulfur bacterium isolated from an alpine meromictic lake.</title>
        <authorList>
            <person name="Luedin S.M."/>
            <person name="Pothier J.F."/>
            <person name="Danza F."/>
            <person name="Storelli N."/>
            <person name="Wittwer M."/>
            <person name="Tonolla M."/>
        </authorList>
    </citation>
    <scope>NUCLEOTIDE SEQUENCE [LARGE SCALE GENOMIC DNA]</scope>
    <source>
        <strain evidence="1 2">Cad16T</strain>
    </source>
</reference>
<organism evidence="1 2">
    <name type="scientific">Candidatus Thiodictyon syntrophicum</name>
    <dbReference type="NCBI Taxonomy" id="1166950"/>
    <lineage>
        <taxon>Bacteria</taxon>
        <taxon>Pseudomonadati</taxon>
        <taxon>Pseudomonadota</taxon>
        <taxon>Gammaproteobacteria</taxon>
        <taxon>Chromatiales</taxon>
        <taxon>Chromatiaceae</taxon>
        <taxon>Thiodictyon</taxon>
    </lineage>
</organism>
<protein>
    <submittedName>
        <fullName evidence="1">Uncharacterized protein</fullName>
    </submittedName>
</protein>
<accession>A0A2K8UC67</accession>
<dbReference type="RefSeq" id="WP_100920885.1">
    <property type="nucleotide sequence ID" value="NZ_CP020370.1"/>
</dbReference>
<name>A0A2K8UC67_9GAMM</name>